<accession>A0ABW3HVQ0</accession>
<dbReference type="SUPFAM" id="SSF56112">
    <property type="entry name" value="Protein kinase-like (PK-like)"/>
    <property type="match status" value="1"/>
</dbReference>
<dbReference type="Proteomes" id="UP001596989">
    <property type="component" value="Unassembled WGS sequence"/>
</dbReference>
<gene>
    <name evidence="1" type="ORF">ACFQ2I_19825</name>
</gene>
<comment type="caution">
    <text evidence="1">The sequence shown here is derived from an EMBL/GenBank/DDBJ whole genome shotgun (WGS) entry which is preliminary data.</text>
</comment>
<dbReference type="GO" id="GO:0004674">
    <property type="term" value="F:protein serine/threonine kinase activity"/>
    <property type="evidence" value="ECO:0007669"/>
    <property type="project" value="UniProtKB-KW"/>
</dbReference>
<keyword evidence="1" id="KW-0808">Transferase</keyword>
<dbReference type="RefSeq" id="WP_377567326.1">
    <property type="nucleotide sequence ID" value="NZ_JBHTJZ010000059.1"/>
</dbReference>
<organism evidence="1 2">
    <name type="scientific">Paenibacillus chungangensis</name>
    <dbReference type="NCBI Taxonomy" id="696535"/>
    <lineage>
        <taxon>Bacteria</taxon>
        <taxon>Bacillati</taxon>
        <taxon>Bacillota</taxon>
        <taxon>Bacilli</taxon>
        <taxon>Bacillales</taxon>
        <taxon>Paenibacillaceae</taxon>
        <taxon>Paenibacillus</taxon>
    </lineage>
</organism>
<proteinExistence type="predicted"/>
<name>A0ABW3HVQ0_9BACL</name>
<sequence length="225" mass="25818">MQKWREAEEALDNIKVEGNDRNEEVHITGYADGLHCIGVGTDAAVFVHDKAPNLAFKLYTEEALHKKSREREVYKRLEGIPYFPICYGEGRNYLVISYEPGPTLLDCLLQGIVVPEQVMRDVEEARRLVRERGLNPRDIHLKNVIIQDGRAKVLDVSEYALEGDDKRWEHLVWAYETFYSSIAGKKLPFWLVDSIRNGYNKLDEAGSGLEEFAGRISALFSRFLK</sequence>
<evidence type="ECO:0000313" key="2">
    <source>
        <dbReference type="Proteomes" id="UP001596989"/>
    </source>
</evidence>
<evidence type="ECO:0000313" key="1">
    <source>
        <dbReference type="EMBL" id="MFD0961602.1"/>
    </source>
</evidence>
<dbReference type="InterPro" id="IPR011009">
    <property type="entry name" value="Kinase-like_dom_sf"/>
</dbReference>
<keyword evidence="1" id="KW-0723">Serine/threonine-protein kinase</keyword>
<dbReference type="EMBL" id="JBHTJZ010000059">
    <property type="protein sequence ID" value="MFD0961602.1"/>
    <property type="molecule type" value="Genomic_DNA"/>
</dbReference>
<protein>
    <submittedName>
        <fullName evidence="1">Serine/threonine protein kinase</fullName>
    </submittedName>
</protein>
<reference evidence="2" key="1">
    <citation type="journal article" date="2019" name="Int. J. Syst. Evol. Microbiol.">
        <title>The Global Catalogue of Microorganisms (GCM) 10K type strain sequencing project: providing services to taxonomists for standard genome sequencing and annotation.</title>
        <authorList>
            <consortium name="The Broad Institute Genomics Platform"/>
            <consortium name="The Broad Institute Genome Sequencing Center for Infectious Disease"/>
            <person name="Wu L."/>
            <person name="Ma J."/>
        </authorList>
    </citation>
    <scope>NUCLEOTIDE SEQUENCE [LARGE SCALE GENOMIC DNA]</scope>
    <source>
        <strain evidence="2">CCUG 59129</strain>
    </source>
</reference>
<keyword evidence="1" id="KW-0418">Kinase</keyword>
<keyword evidence="2" id="KW-1185">Reference proteome</keyword>